<gene>
    <name evidence="1" type="ORF">RAJCM14343_3801</name>
</gene>
<accession>A0ABQ0YQ12</accession>
<sequence length="57" mass="6220">MQNPGPHARVSPVKRPCAPRCGSGFSRAAHRVLCLQRQWWTRRASPASGGFRSTGST</sequence>
<comment type="caution">
    <text evidence="1">The sequence shown here is derived from an EMBL/GenBank/DDBJ whole genome shotgun (WGS) entry which is preliminary data.</text>
</comment>
<keyword evidence="2" id="KW-1185">Reference proteome</keyword>
<evidence type="ECO:0000313" key="2">
    <source>
        <dbReference type="Proteomes" id="UP000325466"/>
    </source>
</evidence>
<name>A0ABQ0YQ12_9NOCA</name>
<dbReference type="EMBL" id="BLAH01000094">
    <property type="protein sequence ID" value="GES38536.1"/>
    <property type="molecule type" value="Genomic_DNA"/>
</dbReference>
<reference evidence="1 2" key="1">
    <citation type="journal article" date="2018" name="Biodegradation">
        <title>1,4-Dioxane degradation characteristics of Rhodococcus aetherivorans JCM 14343.</title>
        <authorList>
            <person name="Inoue D."/>
            <person name="Tsunoda T."/>
            <person name="Yamamoto N."/>
            <person name="Ike M."/>
            <person name="Sei K."/>
        </authorList>
    </citation>
    <scope>NUCLEOTIDE SEQUENCE [LARGE SCALE GENOMIC DNA]</scope>
    <source>
        <strain evidence="1 2">JCM 14343</strain>
    </source>
</reference>
<dbReference type="Proteomes" id="UP000325466">
    <property type="component" value="Unassembled WGS sequence"/>
</dbReference>
<organism evidence="1 2">
    <name type="scientific">Rhodococcus aetherivorans</name>
    <dbReference type="NCBI Taxonomy" id="191292"/>
    <lineage>
        <taxon>Bacteria</taxon>
        <taxon>Bacillati</taxon>
        <taxon>Actinomycetota</taxon>
        <taxon>Actinomycetes</taxon>
        <taxon>Mycobacteriales</taxon>
        <taxon>Nocardiaceae</taxon>
        <taxon>Rhodococcus</taxon>
    </lineage>
</organism>
<protein>
    <submittedName>
        <fullName evidence="1">Uncharacterized protein</fullName>
    </submittedName>
</protein>
<evidence type="ECO:0000313" key="1">
    <source>
        <dbReference type="EMBL" id="GES38536.1"/>
    </source>
</evidence>
<proteinExistence type="predicted"/>